<dbReference type="RefSeq" id="XP_060279656.1">
    <property type="nucleotide sequence ID" value="XM_060428990.1"/>
</dbReference>
<protein>
    <submittedName>
        <fullName evidence="2">Uncharacterized protein</fullName>
    </submittedName>
</protein>
<comment type="caution">
    <text evidence="2">The sequence shown here is derived from an EMBL/GenBank/DDBJ whole genome shotgun (WGS) entry which is preliminary data.</text>
</comment>
<proteinExistence type="predicted"/>
<organism evidence="2 3">
    <name type="scientific">Phialemonium atrogriseum</name>
    <dbReference type="NCBI Taxonomy" id="1093897"/>
    <lineage>
        <taxon>Eukaryota</taxon>
        <taxon>Fungi</taxon>
        <taxon>Dikarya</taxon>
        <taxon>Ascomycota</taxon>
        <taxon>Pezizomycotina</taxon>
        <taxon>Sordariomycetes</taxon>
        <taxon>Sordariomycetidae</taxon>
        <taxon>Cephalothecales</taxon>
        <taxon>Cephalothecaceae</taxon>
        <taxon>Phialemonium</taxon>
    </lineage>
</organism>
<accession>A0AAJ0BU49</accession>
<reference evidence="2" key="1">
    <citation type="submission" date="2023-06" db="EMBL/GenBank/DDBJ databases">
        <title>Genome-scale phylogeny and comparative genomics of the fungal order Sordariales.</title>
        <authorList>
            <consortium name="Lawrence Berkeley National Laboratory"/>
            <person name="Hensen N."/>
            <person name="Bonometti L."/>
            <person name="Westerberg I."/>
            <person name="Brannstrom I.O."/>
            <person name="Guillou S."/>
            <person name="Cros-Aarteil S."/>
            <person name="Calhoun S."/>
            <person name="Haridas S."/>
            <person name="Kuo A."/>
            <person name="Mondo S."/>
            <person name="Pangilinan J."/>
            <person name="Riley R."/>
            <person name="Labutti K."/>
            <person name="Andreopoulos B."/>
            <person name="Lipzen A."/>
            <person name="Chen C."/>
            <person name="Yanf M."/>
            <person name="Daum C."/>
            <person name="Ng V."/>
            <person name="Clum A."/>
            <person name="Steindorff A."/>
            <person name="Ohm R."/>
            <person name="Martin F."/>
            <person name="Silar P."/>
            <person name="Natvig D."/>
            <person name="Lalanne C."/>
            <person name="Gautier V."/>
            <person name="Ament-Velasquez S.L."/>
            <person name="Kruys A."/>
            <person name="Hutchinson M.I."/>
            <person name="Powell A.J."/>
            <person name="Barry K."/>
            <person name="Miller A.N."/>
            <person name="Grigoriev I.V."/>
            <person name="Debuchy R."/>
            <person name="Gladieux P."/>
            <person name="Thoren M.H."/>
            <person name="Johannesson H."/>
        </authorList>
    </citation>
    <scope>NUCLEOTIDE SEQUENCE</scope>
    <source>
        <strain evidence="2">8032-3</strain>
    </source>
</reference>
<keyword evidence="3" id="KW-1185">Reference proteome</keyword>
<evidence type="ECO:0000256" key="1">
    <source>
        <dbReference type="SAM" id="Coils"/>
    </source>
</evidence>
<dbReference type="AlphaFoldDB" id="A0AAJ0BU49"/>
<dbReference type="Proteomes" id="UP001244011">
    <property type="component" value="Unassembled WGS sequence"/>
</dbReference>
<name>A0AAJ0BU49_9PEZI</name>
<gene>
    <name evidence="2" type="ORF">QBC33DRAFT_549701</name>
</gene>
<evidence type="ECO:0000313" key="2">
    <source>
        <dbReference type="EMBL" id="KAK1763443.1"/>
    </source>
</evidence>
<feature type="coiled-coil region" evidence="1">
    <location>
        <begin position="85"/>
        <end position="133"/>
    </location>
</feature>
<evidence type="ECO:0000313" key="3">
    <source>
        <dbReference type="Proteomes" id="UP001244011"/>
    </source>
</evidence>
<sequence>MNCDELVEILRRYDVPFDHGAVKGALEAEESSPLGDWAKVHLTPDTLLTVDELLYYSALEKSGKADQLAASADLATVQSFSDQELRDAIEELNRSTDTIAKQTETLKQQQEALSRLMKEKAKEVENRAALELKRTQAWELNRKALGSDVEALAQTIGLRISDLEQHGNAHTDALRQTVNSMFVSDDKLFTGLQKLGWELEIEDPEEKEKESKLREICARLIKYTVETIRTRLDRLYLEAIEGSNNALTSGGTQADDVSELQEELESLYAEILPVAQMSVEEQFLGPALRSLSAGKGKSLVRSAHATDYVSLCDSAGCPLTAYLTQPL</sequence>
<dbReference type="GeneID" id="85312177"/>
<keyword evidence="1" id="KW-0175">Coiled coil</keyword>
<dbReference type="EMBL" id="MU839027">
    <property type="protein sequence ID" value="KAK1763443.1"/>
    <property type="molecule type" value="Genomic_DNA"/>
</dbReference>